<dbReference type="RefSeq" id="WP_046421839.1">
    <property type="nucleotide sequence ID" value="NZ_LBDA02000012.1"/>
</dbReference>
<dbReference type="Pfam" id="PF00378">
    <property type="entry name" value="ECH_1"/>
    <property type="match status" value="1"/>
</dbReference>
<proteinExistence type="inferred from homology"/>
<evidence type="ECO:0000256" key="1">
    <source>
        <dbReference type="ARBA" id="ARBA00005254"/>
    </source>
</evidence>
<comment type="caution">
    <text evidence="3">The sequence shown here is derived from an EMBL/GenBank/DDBJ whole genome shotgun (WGS) entry which is preliminary data.</text>
</comment>
<dbReference type="PANTHER" id="PTHR42964">
    <property type="entry name" value="ENOYL-COA HYDRATASE"/>
    <property type="match status" value="1"/>
</dbReference>
<dbReference type="GO" id="GO:0003824">
    <property type="term" value="F:catalytic activity"/>
    <property type="evidence" value="ECO:0007669"/>
    <property type="project" value="InterPro"/>
</dbReference>
<dbReference type="PANTHER" id="PTHR42964:SF1">
    <property type="entry name" value="POLYKETIDE BIOSYNTHESIS ENOYL-COA HYDRATASE PKSH-RELATED"/>
    <property type="match status" value="1"/>
</dbReference>
<comment type="similarity">
    <text evidence="1 2">Belongs to the enoyl-CoA hydratase/isomerase family.</text>
</comment>
<name>A0A1J4Q7W5_9ACTN</name>
<keyword evidence="4" id="KW-1185">Reference proteome</keyword>
<dbReference type="Proteomes" id="UP000034838">
    <property type="component" value="Unassembled WGS sequence"/>
</dbReference>
<dbReference type="CDD" id="cd06558">
    <property type="entry name" value="crotonase-like"/>
    <property type="match status" value="1"/>
</dbReference>
<dbReference type="InterPro" id="IPR051683">
    <property type="entry name" value="Enoyl-CoA_Hydratase/Isomerase"/>
</dbReference>
<dbReference type="AlphaFoldDB" id="A0A1J4Q7W5"/>
<evidence type="ECO:0000256" key="2">
    <source>
        <dbReference type="RuleBase" id="RU003707"/>
    </source>
</evidence>
<dbReference type="EMBL" id="LBDA02000012">
    <property type="protein sequence ID" value="OIK28462.1"/>
    <property type="molecule type" value="Genomic_DNA"/>
</dbReference>
<sequence length="253" mass="27199">MNSYKTLLVTLESSVLTVQLNIPETDNAISGQVLDDLLDVLFHAEADPGIRVLVLAGAGNDFSVGGDRTEFSTLLAEDPTGEALSALLTKAERLCDALRGTELVTIARLHGQVIGAGLGLAVLCDLRVGADNCRFRMPELGLGVPPAWGGILPRLLREGGQPRIRELLLTCAAFDAPTAKELSLLNKVVPQDRLDPTIKEWTKPLTRRSPLALRMTKKALNSYANTAQLAIGSPFDTALLTAVLSTRELTRRP</sequence>
<dbReference type="OrthoDB" id="5183239at2"/>
<dbReference type="InterPro" id="IPR001753">
    <property type="entry name" value="Enoyl-CoA_hydra/iso"/>
</dbReference>
<dbReference type="Gene3D" id="3.90.226.10">
    <property type="entry name" value="2-enoyl-CoA Hydratase, Chain A, domain 1"/>
    <property type="match status" value="1"/>
</dbReference>
<gene>
    <name evidence="3" type="ORF">VT52_007420</name>
</gene>
<dbReference type="PROSITE" id="PS00166">
    <property type="entry name" value="ENOYL_COA_HYDRATASE"/>
    <property type="match status" value="1"/>
</dbReference>
<reference evidence="3" key="1">
    <citation type="submission" date="2016-10" db="EMBL/GenBank/DDBJ databases">
        <title>Genome sequence of Streptomyces malaysiense MUSC 136.</title>
        <authorList>
            <person name="Lee L.-H."/>
            <person name="Ser H.-L."/>
        </authorList>
    </citation>
    <scope>NUCLEOTIDE SEQUENCE [LARGE SCALE GENOMIC DNA]</scope>
    <source>
        <strain evidence="3">MUSC 136</strain>
    </source>
</reference>
<organism evidence="3 4">
    <name type="scientific">Streptomyces malaysiense</name>
    <dbReference type="NCBI Taxonomy" id="1428626"/>
    <lineage>
        <taxon>Bacteria</taxon>
        <taxon>Bacillati</taxon>
        <taxon>Actinomycetota</taxon>
        <taxon>Actinomycetes</taxon>
        <taxon>Kitasatosporales</taxon>
        <taxon>Streptomycetaceae</taxon>
        <taxon>Streptomyces</taxon>
    </lineage>
</organism>
<dbReference type="SUPFAM" id="SSF52096">
    <property type="entry name" value="ClpP/crotonase"/>
    <property type="match status" value="1"/>
</dbReference>
<accession>A0A1J4Q7W5</accession>
<evidence type="ECO:0000313" key="4">
    <source>
        <dbReference type="Proteomes" id="UP000034838"/>
    </source>
</evidence>
<dbReference type="InterPro" id="IPR018376">
    <property type="entry name" value="Enoyl-CoA_hyd/isom_CS"/>
</dbReference>
<evidence type="ECO:0000313" key="3">
    <source>
        <dbReference type="EMBL" id="OIK28462.1"/>
    </source>
</evidence>
<dbReference type="InterPro" id="IPR029045">
    <property type="entry name" value="ClpP/crotonase-like_dom_sf"/>
</dbReference>
<protein>
    <submittedName>
        <fullName evidence="3">Enoyl-CoA hydratase</fullName>
    </submittedName>
</protein>
<dbReference type="GO" id="GO:0008300">
    <property type="term" value="P:isoprenoid catabolic process"/>
    <property type="evidence" value="ECO:0007669"/>
    <property type="project" value="TreeGrafter"/>
</dbReference>